<reference evidence="2 3" key="1">
    <citation type="submission" date="2020-03" db="EMBL/GenBank/DDBJ databases">
        <title>Soil Listeria distribution.</title>
        <authorList>
            <person name="Liao J."/>
            <person name="Wiedmann M."/>
        </authorList>
    </citation>
    <scope>NUCLEOTIDE SEQUENCE [LARGE SCALE GENOMIC DNA]</scope>
    <source>
        <strain evidence="2 3">FSL L7-1427</strain>
    </source>
</reference>
<dbReference type="InterPro" id="IPR010982">
    <property type="entry name" value="Lambda_DNA-bd_dom_sf"/>
</dbReference>
<dbReference type="RefSeq" id="WP_185417059.1">
    <property type="nucleotide sequence ID" value="NZ_JAARRU010000001.1"/>
</dbReference>
<dbReference type="Proteomes" id="UP000586951">
    <property type="component" value="Unassembled WGS sequence"/>
</dbReference>
<evidence type="ECO:0000313" key="2">
    <source>
        <dbReference type="EMBL" id="MBC1565079.1"/>
    </source>
</evidence>
<protein>
    <submittedName>
        <fullName evidence="2">Helix-turn-helix transcriptional regulator</fullName>
    </submittedName>
</protein>
<dbReference type="AlphaFoldDB" id="A0A841ZWE6"/>
<dbReference type="CDD" id="cd00093">
    <property type="entry name" value="HTH_XRE"/>
    <property type="match status" value="1"/>
</dbReference>
<evidence type="ECO:0000259" key="1">
    <source>
        <dbReference type="PROSITE" id="PS50943"/>
    </source>
</evidence>
<dbReference type="InterPro" id="IPR001387">
    <property type="entry name" value="Cro/C1-type_HTH"/>
</dbReference>
<dbReference type="EMBL" id="JAARRU010000001">
    <property type="protein sequence ID" value="MBC1565079.1"/>
    <property type="molecule type" value="Genomic_DNA"/>
</dbReference>
<evidence type="ECO:0000313" key="3">
    <source>
        <dbReference type="Proteomes" id="UP000586951"/>
    </source>
</evidence>
<dbReference type="Gene3D" id="1.10.260.40">
    <property type="entry name" value="lambda repressor-like DNA-binding domains"/>
    <property type="match status" value="1"/>
</dbReference>
<dbReference type="GO" id="GO:0003677">
    <property type="term" value="F:DNA binding"/>
    <property type="evidence" value="ECO:0007669"/>
    <property type="project" value="InterPro"/>
</dbReference>
<name>A0A841ZWE6_9LIST</name>
<accession>A0A841ZWE6</accession>
<dbReference type="PROSITE" id="PS50943">
    <property type="entry name" value="HTH_CROC1"/>
    <property type="match status" value="1"/>
</dbReference>
<organism evidence="2 3">
    <name type="scientific">Listeria booriae</name>
    <dbReference type="NCBI Taxonomy" id="1552123"/>
    <lineage>
        <taxon>Bacteria</taxon>
        <taxon>Bacillati</taxon>
        <taxon>Bacillota</taxon>
        <taxon>Bacilli</taxon>
        <taxon>Bacillales</taxon>
        <taxon>Listeriaceae</taxon>
        <taxon>Listeria</taxon>
    </lineage>
</organism>
<feature type="domain" description="HTH cro/C1-type" evidence="1">
    <location>
        <begin position="7"/>
        <end position="59"/>
    </location>
</feature>
<gene>
    <name evidence="2" type="ORF">HB907_06630</name>
</gene>
<proteinExistence type="predicted"/>
<comment type="caution">
    <text evidence="2">The sequence shown here is derived from an EMBL/GenBank/DDBJ whole genome shotgun (WGS) entry which is preliminary data.</text>
</comment>
<dbReference type="SMART" id="SM00530">
    <property type="entry name" value="HTH_XRE"/>
    <property type="match status" value="1"/>
</dbReference>
<sequence length="115" mass="13384">MTLVDRIKQLCSEKNITLAELERQTGISNGQIRRWDTSSPKLDNIKKVADYFNVSIDFLTGRDKVNFSLNEDDPILQQFLQSPKAIEFMKKINSSDESELNKLDLLWEIIHEKKN</sequence>
<dbReference type="Pfam" id="PF13443">
    <property type="entry name" value="HTH_26"/>
    <property type="match status" value="1"/>
</dbReference>
<dbReference type="SUPFAM" id="SSF47413">
    <property type="entry name" value="lambda repressor-like DNA-binding domains"/>
    <property type="match status" value="1"/>
</dbReference>